<comment type="caution">
    <text evidence="6">The sequence shown here is derived from an EMBL/GenBank/DDBJ whole genome shotgun (WGS) entry which is preliminary data.</text>
</comment>
<keyword evidence="1" id="KW-0346">Stress response</keyword>
<feature type="domain" description="HSF-type DNA-binding" evidence="5">
    <location>
        <begin position="2"/>
        <end position="52"/>
    </location>
</feature>
<gene>
    <name evidence="6" type="ORF">RJ641_021678</name>
</gene>
<dbReference type="GO" id="GO:0034605">
    <property type="term" value="P:cellular response to heat"/>
    <property type="evidence" value="ECO:0007669"/>
    <property type="project" value="TreeGrafter"/>
</dbReference>
<evidence type="ECO:0000313" key="7">
    <source>
        <dbReference type="Proteomes" id="UP001370490"/>
    </source>
</evidence>
<dbReference type="PANTHER" id="PTHR10015:SF377">
    <property type="entry name" value="HEAT STRESS TRANSCRIPTION FACTOR A-5"/>
    <property type="match status" value="1"/>
</dbReference>
<keyword evidence="7" id="KW-1185">Reference proteome</keyword>
<dbReference type="PANTHER" id="PTHR10015">
    <property type="entry name" value="HEAT SHOCK TRANSCRIPTION FACTOR"/>
    <property type="match status" value="1"/>
</dbReference>
<name>A0AAN8YVJ0_9MAGN</name>
<accession>A0AAN8YVJ0</accession>
<feature type="compositionally biased region" description="Polar residues" evidence="4">
    <location>
        <begin position="209"/>
        <end position="218"/>
    </location>
</feature>
<dbReference type="Proteomes" id="UP001370490">
    <property type="component" value="Unassembled WGS sequence"/>
</dbReference>
<keyword evidence="2" id="KW-0238">DNA-binding</keyword>
<protein>
    <recommendedName>
        <fullName evidence="5">HSF-type DNA-binding domain-containing protein</fullName>
    </recommendedName>
</protein>
<feature type="compositionally biased region" description="Basic and acidic residues" evidence="4">
    <location>
        <begin position="403"/>
        <end position="412"/>
    </location>
</feature>
<feature type="coiled-coil region" evidence="3">
    <location>
        <begin position="70"/>
        <end position="125"/>
    </location>
</feature>
<feature type="region of interest" description="Disordered" evidence="4">
    <location>
        <begin position="209"/>
        <end position="232"/>
    </location>
</feature>
<evidence type="ECO:0000256" key="3">
    <source>
        <dbReference type="SAM" id="Coils"/>
    </source>
</evidence>
<keyword evidence="3" id="KW-0175">Coiled coil</keyword>
<dbReference type="GO" id="GO:0000978">
    <property type="term" value="F:RNA polymerase II cis-regulatory region sequence-specific DNA binding"/>
    <property type="evidence" value="ECO:0007669"/>
    <property type="project" value="TreeGrafter"/>
</dbReference>
<sequence length="428" mass="48077">MSMKASSTEGGRKLISNFDSMGFRKIDPERWEFANEDFVKDQKHLLKNIHRRKPIHSHSQPQGSAIDPERAAFDEEIDKLSREKNALETNVLRYRQQNSTMKLQLEELMQRLAGMEQKQENLQTLFSRALQNPRFVDHLARKIESMDFSAYNKKRRLPQADQSQPVTENNFVDNHSSSVPEFGNIFHQDFSNKLKLELSPAVSDINLVSNSTQSSSEEGGSPQPKMDAGDPKDLRMRAEGLVFTPEPVELSDSGTSFAFKMDSSLLRKGVSSESLSLLSLQQNVTSKEDSEGHLSCHLNLTLSSSPLQVDRSLHSANVVGKTAESRTTASVSEGDYKGFQKNRNLAEESTTFSSPKEAPANNQVSAAVAVPVRVNDVFWEQFLTEKPGFSDTEEASSSYRAYPYDEHEERRSGQGISRNTRSIEHLSL</sequence>
<dbReference type="GO" id="GO:0006357">
    <property type="term" value="P:regulation of transcription by RNA polymerase II"/>
    <property type="evidence" value="ECO:0007669"/>
    <property type="project" value="TreeGrafter"/>
</dbReference>
<proteinExistence type="predicted"/>
<evidence type="ECO:0000256" key="1">
    <source>
        <dbReference type="ARBA" id="ARBA00023016"/>
    </source>
</evidence>
<dbReference type="GO" id="GO:0005634">
    <property type="term" value="C:nucleus"/>
    <property type="evidence" value="ECO:0007669"/>
    <property type="project" value="TreeGrafter"/>
</dbReference>
<evidence type="ECO:0000256" key="4">
    <source>
        <dbReference type="SAM" id="MobiDB-lite"/>
    </source>
</evidence>
<dbReference type="AlphaFoldDB" id="A0AAN8YVJ0"/>
<dbReference type="SMART" id="SM00415">
    <property type="entry name" value="HSF"/>
    <property type="match status" value="1"/>
</dbReference>
<evidence type="ECO:0000259" key="5">
    <source>
        <dbReference type="SMART" id="SM00415"/>
    </source>
</evidence>
<dbReference type="EMBL" id="JBAMMX010000026">
    <property type="protein sequence ID" value="KAK6914357.1"/>
    <property type="molecule type" value="Genomic_DNA"/>
</dbReference>
<feature type="region of interest" description="Disordered" evidence="4">
    <location>
        <begin position="389"/>
        <end position="428"/>
    </location>
</feature>
<reference evidence="6 7" key="1">
    <citation type="submission" date="2023-12" db="EMBL/GenBank/DDBJ databases">
        <title>A high-quality genome assembly for Dillenia turbinata (Dilleniales).</title>
        <authorList>
            <person name="Chanderbali A."/>
        </authorList>
    </citation>
    <scope>NUCLEOTIDE SEQUENCE [LARGE SCALE GENOMIC DNA]</scope>
    <source>
        <strain evidence="6">LSX21</strain>
        <tissue evidence="6">Leaf</tissue>
    </source>
</reference>
<evidence type="ECO:0000313" key="6">
    <source>
        <dbReference type="EMBL" id="KAK6914357.1"/>
    </source>
</evidence>
<organism evidence="6 7">
    <name type="scientific">Dillenia turbinata</name>
    <dbReference type="NCBI Taxonomy" id="194707"/>
    <lineage>
        <taxon>Eukaryota</taxon>
        <taxon>Viridiplantae</taxon>
        <taxon>Streptophyta</taxon>
        <taxon>Embryophyta</taxon>
        <taxon>Tracheophyta</taxon>
        <taxon>Spermatophyta</taxon>
        <taxon>Magnoliopsida</taxon>
        <taxon>eudicotyledons</taxon>
        <taxon>Gunneridae</taxon>
        <taxon>Pentapetalae</taxon>
        <taxon>Dilleniales</taxon>
        <taxon>Dilleniaceae</taxon>
        <taxon>Dillenia</taxon>
    </lineage>
</organism>
<dbReference type="InterPro" id="IPR000232">
    <property type="entry name" value="HSF_DNA-bd"/>
</dbReference>
<evidence type="ECO:0000256" key="2">
    <source>
        <dbReference type="ARBA" id="ARBA00023125"/>
    </source>
</evidence>
<dbReference type="GO" id="GO:0003700">
    <property type="term" value="F:DNA-binding transcription factor activity"/>
    <property type="evidence" value="ECO:0007669"/>
    <property type="project" value="InterPro"/>
</dbReference>